<reference evidence="2" key="1">
    <citation type="submission" date="2016-10" db="EMBL/GenBank/DDBJ databases">
        <authorList>
            <person name="Varghese N."/>
            <person name="Submissions S."/>
        </authorList>
    </citation>
    <scope>NUCLEOTIDE SEQUENCE [LARGE SCALE GENOMIC DNA]</scope>
    <source>
        <strain evidence="2">ES.061</strain>
    </source>
</reference>
<dbReference type="RefSeq" id="WP_007007727.1">
    <property type="nucleotide sequence ID" value="NZ_FNSL01000001.1"/>
</dbReference>
<proteinExistence type="predicted"/>
<gene>
    <name evidence="1" type="ORF">SAMN05216452_0881</name>
</gene>
<dbReference type="EMBL" id="FNSL01000001">
    <property type="protein sequence ID" value="SEB40057.1"/>
    <property type="molecule type" value="Genomic_DNA"/>
</dbReference>
<sequence>MAQKRGFFRGAFDALIEARQKQVRSYVNGALLMLDDETLRAHGYNRDELKRSRSVSHMF</sequence>
<organism evidence="1 2">
    <name type="scientific">Nitratireductor aquibiodomus</name>
    <dbReference type="NCBI Taxonomy" id="204799"/>
    <lineage>
        <taxon>Bacteria</taxon>
        <taxon>Pseudomonadati</taxon>
        <taxon>Pseudomonadota</taxon>
        <taxon>Alphaproteobacteria</taxon>
        <taxon>Hyphomicrobiales</taxon>
        <taxon>Phyllobacteriaceae</taxon>
        <taxon>Nitratireductor</taxon>
    </lineage>
</organism>
<accession>A0A1H4J1F2</accession>
<name>A0A1H4J1F2_9HYPH</name>
<evidence type="ECO:0000313" key="2">
    <source>
        <dbReference type="Proteomes" id="UP000199064"/>
    </source>
</evidence>
<keyword evidence="2" id="KW-1185">Reference proteome</keyword>
<evidence type="ECO:0008006" key="3">
    <source>
        <dbReference type="Google" id="ProtNLM"/>
    </source>
</evidence>
<protein>
    <recommendedName>
        <fullName evidence="3">Aminoglycoside phosphotransferase</fullName>
    </recommendedName>
</protein>
<dbReference type="Proteomes" id="UP000199064">
    <property type="component" value="Unassembled WGS sequence"/>
</dbReference>
<dbReference type="AlphaFoldDB" id="A0A1H4J1F2"/>
<evidence type="ECO:0000313" key="1">
    <source>
        <dbReference type="EMBL" id="SEB40057.1"/>
    </source>
</evidence>